<dbReference type="OMA" id="ESIRSMM"/>
<dbReference type="InterPro" id="IPR032675">
    <property type="entry name" value="LRR_dom_sf"/>
</dbReference>
<sequence>MSTLLAEIRELAYDVENVVETFLVKASSSPGKIIQWMKKRKFSRKIEDINRKMCLVFNQFDDCNMKSKSDSSHGTPGRLRRFHTFTTVEPKIFVGHEADVDHLVGLLVDESDRCYPLISICGMGGLGKTTLAQKIYNHSTINRHFSGSAWVTISQKWQTKEQKQKCFIVLDDIWSTDAWDSLKAAFTAERSVSKLMLTSRNVDVAEYVNPKGLIHQPETLSPDQSWELLQLKALPTRGEYIATGFQKLTKLALKCLFRLQSWRVERGSMPVLSELAIYACDSMKELPQGLAYLNSLRKLNLTGMPPEFCDRVGVVNGEPGPDFYKIAHVPEIITKL</sequence>
<feature type="domain" description="NB-ARC" evidence="2">
    <location>
        <begin position="163"/>
        <end position="236"/>
    </location>
</feature>
<comment type="caution">
    <text evidence="3">The sequence shown here is derived from an EMBL/GenBank/DDBJ whole genome shotgun (WGS) entry which is preliminary data.</text>
</comment>
<dbReference type="GO" id="GO:0043531">
    <property type="term" value="F:ADP binding"/>
    <property type="evidence" value="ECO:0007669"/>
    <property type="project" value="InterPro"/>
</dbReference>
<reference evidence="3" key="1">
    <citation type="journal article" date="2016" name="Nat. Genet.">
        <title>A high-quality carrot genome assembly provides new insights into carotenoid accumulation and asterid genome evolution.</title>
        <authorList>
            <person name="Iorizzo M."/>
            <person name="Ellison S."/>
            <person name="Senalik D."/>
            <person name="Zeng P."/>
            <person name="Satapoomin P."/>
            <person name="Huang J."/>
            <person name="Bowman M."/>
            <person name="Iovene M."/>
            <person name="Sanseverino W."/>
            <person name="Cavagnaro P."/>
            <person name="Yildiz M."/>
            <person name="Macko-Podgorni A."/>
            <person name="Moranska E."/>
            <person name="Grzebelus E."/>
            <person name="Grzebelus D."/>
            <person name="Ashrafi H."/>
            <person name="Zheng Z."/>
            <person name="Cheng S."/>
            <person name="Spooner D."/>
            <person name="Van Deynze A."/>
            <person name="Simon P."/>
        </authorList>
    </citation>
    <scope>NUCLEOTIDE SEQUENCE [LARGE SCALE GENOMIC DNA]</scope>
    <source>
        <tissue evidence="3">Leaf</tissue>
    </source>
</reference>
<dbReference type="SUPFAM" id="SSF52540">
    <property type="entry name" value="P-loop containing nucleoside triphosphate hydrolases"/>
    <property type="match status" value="1"/>
</dbReference>
<gene>
    <name evidence="3" type="ORF">DCAR_004879</name>
</gene>
<dbReference type="Gene3D" id="3.40.50.300">
    <property type="entry name" value="P-loop containing nucleotide triphosphate hydrolases"/>
    <property type="match status" value="2"/>
</dbReference>
<dbReference type="STRING" id="79200.A0A166CL90"/>
<dbReference type="PANTHER" id="PTHR36766">
    <property type="entry name" value="PLANT BROAD-SPECTRUM MILDEW RESISTANCE PROTEIN RPW8"/>
    <property type="match status" value="1"/>
</dbReference>
<evidence type="ECO:0000259" key="2">
    <source>
        <dbReference type="Pfam" id="PF00931"/>
    </source>
</evidence>
<name>A0A166CL90_DAUCS</name>
<dbReference type="Gene3D" id="3.80.10.10">
    <property type="entry name" value="Ribonuclease Inhibitor"/>
    <property type="match status" value="1"/>
</dbReference>
<dbReference type="EMBL" id="LNRQ01000002">
    <property type="protein sequence ID" value="KZN04042.1"/>
    <property type="molecule type" value="Genomic_DNA"/>
</dbReference>
<keyword evidence="1" id="KW-0611">Plant defense</keyword>
<dbReference type="Pfam" id="PF00931">
    <property type="entry name" value="NB-ARC"/>
    <property type="match status" value="2"/>
</dbReference>
<dbReference type="InterPro" id="IPR027417">
    <property type="entry name" value="P-loop_NTPase"/>
</dbReference>
<organism evidence="3">
    <name type="scientific">Daucus carota subsp. sativus</name>
    <name type="common">Carrot</name>
    <dbReference type="NCBI Taxonomy" id="79200"/>
    <lineage>
        <taxon>Eukaryota</taxon>
        <taxon>Viridiplantae</taxon>
        <taxon>Streptophyta</taxon>
        <taxon>Embryophyta</taxon>
        <taxon>Tracheophyta</taxon>
        <taxon>Spermatophyta</taxon>
        <taxon>Magnoliopsida</taxon>
        <taxon>eudicotyledons</taxon>
        <taxon>Gunneridae</taxon>
        <taxon>Pentapetalae</taxon>
        <taxon>asterids</taxon>
        <taxon>campanulids</taxon>
        <taxon>Apiales</taxon>
        <taxon>Apiaceae</taxon>
        <taxon>Apioideae</taxon>
        <taxon>Scandiceae</taxon>
        <taxon>Daucinae</taxon>
        <taxon>Daucus</taxon>
        <taxon>Daucus sect. Daucus</taxon>
    </lineage>
</organism>
<accession>A0A166CL90</accession>
<evidence type="ECO:0000313" key="3">
    <source>
        <dbReference type="EMBL" id="KZN04042.1"/>
    </source>
</evidence>
<evidence type="ECO:0000256" key="1">
    <source>
        <dbReference type="ARBA" id="ARBA00022821"/>
    </source>
</evidence>
<dbReference type="AlphaFoldDB" id="A0A166CL90"/>
<proteinExistence type="predicted"/>
<dbReference type="PANTHER" id="PTHR36766:SF64">
    <property type="entry name" value="OS12G0206100 PROTEIN"/>
    <property type="match status" value="1"/>
</dbReference>
<dbReference type="Gramene" id="KZN04042">
    <property type="protein sequence ID" value="KZN04042"/>
    <property type="gene ID" value="DCAR_004879"/>
</dbReference>
<dbReference type="InterPro" id="IPR002182">
    <property type="entry name" value="NB-ARC"/>
</dbReference>
<protein>
    <recommendedName>
        <fullName evidence="2">NB-ARC domain-containing protein</fullName>
    </recommendedName>
</protein>
<feature type="domain" description="NB-ARC" evidence="2">
    <location>
        <begin position="97"/>
        <end position="161"/>
    </location>
</feature>
<dbReference type="GO" id="GO:0006952">
    <property type="term" value="P:defense response"/>
    <property type="evidence" value="ECO:0007669"/>
    <property type="project" value="UniProtKB-KW"/>
</dbReference>